<dbReference type="PANTHER" id="PTHR47582:SF1">
    <property type="entry name" value="P450, PUTATIVE (EUROFUNG)-RELATED"/>
    <property type="match status" value="1"/>
</dbReference>
<dbReference type="SUPFAM" id="SSF48264">
    <property type="entry name" value="Cytochrome P450"/>
    <property type="match status" value="1"/>
</dbReference>
<dbReference type="STRING" id="655863.F0XGJ6"/>
<dbReference type="InParanoid" id="F0XGJ6"/>
<dbReference type="GO" id="GO:0020037">
    <property type="term" value="F:heme binding"/>
    <property type="evidence" value="ECO:0007669"/>
    <property type="project" value="InterPro"/>
</dbReference>
<dbReference type="GeneID" id="25976145"/>
<protein>
    <submittedName>
        <fullName evidence="1">Cytochrome p450 monooxygenase</fullName>
    </submittedName>
</protein>
<dbReference type="OrthoDB" id="1470350at2759"/>
<proteinExistence type="predicted"/>
<dbReference type="GO" id="GO:0005506">
    <property type="term" value="F:iron ion binding"/>
    <property type="evidence" value="ECO:0007669"/>
    <property type="project" value="InterPro"/>
</dbReference>
<evidence type="ECO:0000313" key="2">
    <source>
        <dbReference type="Proteomes" id="UP000007796"/>
    </source>
</evidence>
<dbReference type="GO" id="GO:0004497">
    <property type="term" value="F:monooxygenase activity"/>
    <property type="evidence" value="ECO:0007669"/>
    <property type="project" value="UniProtKB-KW"/>
</dbReference>
<dbReference type="InterPro" id="IPR001128">
    <property type="entry name" value="Cyt_P450"/>
</dbReference>
<dbReference type="InterPro" id="IPR036396">
    <property type="entry name" value="Cyt_P450_sf"/>
</dbReference>
<accession>F0XGJ6</accession>
<evidence type="ECO:0000313" key="1">
    <source>
        <dbReference type="EMBL" id="EFX03155.1"/>
    </source>
</evidence>
<gene>
    <name evidence="1" type="ORF">CMQ_3084</name>
</gene>
<dbReference type="eggNOG" id="KOG0157">
    <property type="taxonomic scope" value="Eukaryota"/>
</dbReference>
<keyword evidence="2" id="KW-1185">Reference proteome</keyword>
<dbReference type="Pfam" id="PF00067">
    <property type="entry name" value="p450"/>
    <property type="match status" value="1"/>
</dbReference>
<dbReference type="GO" id="GO:0016705">
    <property type="term" value="F:oxidoreductase activity, acting on paired donors, with incorporation or reduction of molecular oxygen"/>
    <property type="evidence" value="ECO:0007669"/>
    <property type="project" value="InterPro"/>
</dbReference>
<keyword evidence="1" id="KW-0560">Oxidoreductase</keyword>
<organism evidence="2">
    <name type="scientific">Grosmannia clavigera (strain kw1407 / UAMH 11150)</name>
    <name type="common">Blue stain fungus</name>
    <name type="synonym">Graphiocladiella clavigera</name>
    <dbReference type="NCBI Taxonomy" id="655863"/>
    <lineage>
        <taxon>Eukaryota</taxon>
        <taxon>Fungi</taxon>
        <taxon>Dikarya</taxon>
        <taxon>Ascomycota</taxon>
        <taxon>Pezizomycotina</taxon>
        <taxon>Sordariomycetes</taxon>
        <taxon>Sordariomycetidae</taxon>
        <taxon>Ophiostomatales</taxon>
        <taxon>Ophiostomataceae</taxon>
        <taxon>Leptographium</taxon>
    </lineage>
</organism>
<dbReference type="InterPro" id="IPR053007">
    <property type="entry name" value="CYP450_monoxygenase_sec-met"/>
</dbReference>
<name>F0XGJ6_GROCL</name>
<dbReference type="HOGENOM" id="CLU_018012_4_2_1"/>
<sequence length="515" mass="57710">MLREIAYALLGLTALAYTVEFIFSLFDDPREPPRVKAAISLIGHIIGMIREGKLYYNSLGAKVDSDMYMISILGFKIYVCNSYRLIGAIHKNAKTLAFKPFVKLSMKKNSDVSDHAYEIGSGIMTDKLETAQRAALAPGAHLDAVTLRTAEAMLSGLSALEAAVASKESVMLLAFLRHNIVQALAYGIYGSTHPWKDPKVETAFWTWHEYLPKMFMASLLAGKGFQNRQVVFDAYHNFFQDLPDDTSEVFRERQRVYIEAGIEEADHIKLEAAWPLAIFSNTVPTAYWFMWELCSRPALLAEVRSEVEEVVIKTQKTADGPEFCLDIAALRTRCRLLLSVLEETQRTRHIHASMCRVLEDTVLDERYLLKKGYVVQLPGGPIHHDPNVYGSNAGQFEPHRFAPSDTHGNEGKVPTHAPTNRGFLAWGAPPHLCPARQFAATELLLMASLLILRFDIQLPSGRDRDPYPALRASEIATLLSPKKDVALQMTVREEWRGKWSVAFGKEKSRVLLASG</sequence>
<dbReference type="PANTHER" id="PTHR47582">
    <property type="entry name" value="P450, PUTATIVE (EUROFUNG)-RELATED"/>
    <property type="match status" value="1"/>
</dbReference>
<dbReference type="RefSeq" id="XP_014172637.1">
    <property type="nucleotide sequence ID" value="XM_014317162.1"/>
</dbReference>
<keyword evidence="1" id="KW-0503">Monooxygenase</keyword>
<dbReference type="Proteomes" id="UP000007796">
    <property type="component" value="Unassembled WGS sequence"/>
</dbReference>
<dbReference type="AlphaFoldDB" id="F0XGJ6"/>
<dbReference type="Gene3D" id="1.10.630.10">
    <property type="entry name" value="Cytochrome P450"/>
    <property type="match status" value="1"/>
</dbReference>
<reference evidence="1 2" key="1">
    <citation type="journal article" date="2011" name="Proc. Natl. Acad. Sci. U.S.A.">
        <title>Genome and transcriptome analyses of the mountain pine beetle-fungal symbiont Grosmannia clavigera, a lodgepole pine pathogen.</title>
        <authorList>
            <person name="DiGuistini S."/>
            <person name="Wang Y."/>
            <person name="Liao N.Y."/>
            <person name="Taylor G."/>
            <person name="Tanguay P."/>
            <person name="Feau N."/>
            <person name="Henrissat B."/>
            <person name="Chan S.K."/>
            <person name="Hesse-Orce U."/>
            <person name="Alamouti S.M."/>
            <person name="Tsui C.K.M."/>
            <person name="Docking R.T."/>
            <person name="Levasseur A."/>
            <person name="Haridas S."/>
            <person name="Robertson G."/>
            <person name="Birol I."/>
            <person name="Holt R.A."/>
            <person name="Marra M.A."/>
            <person name="Hamelin R.C."/>
            <person name="Hirst M."/>
            <person name="Jones S.J.M."/>
            <person name="Bohlmann J."/>
            <person name="Breuil C."/>
        </authorList>
    </citation>
    <scope>NUCLEOTIDE SEQUENCE [LARGE SCALE GENOMIC DNA]</scope>
    <source>
        <strain evidence="2">kw1407 / UAMH 11150</strain>
    </source>
</reference>
<dbReference type="EMBL" id="GL629769">
    <property type="protein sequence ID" value="EFX03155.1"/>
    <property type="molecule type" value="Genomic_DNA"/>
</dbReference>